<dbReference type="OrthoDB" id="2276338at2759"/>
<sequence>MAIDFIGDCGYLYQLQITNDSYVASIVSSLILPVDFSDLDLFKNTIKYLFVWKSFLRETILDLKKAMRTTEADNLNPTAALSPHTALTTPHIFFAPSHSQLQ</sequence>
<protein>
    <submittedName>
        <fullName evidence="1">Uncharacterized protein</fullName>
    </submittedName>
</protein>
<evidence type="ECO:0000313" key="2">
    <source>
        <dbReference type="Proteomes" id="UP000193560"/>
    </source>
</evidence>
<dbReference type="EMBL" id="MCGE01000036">
    <property type="protein sequence ID" value="ORZ07120.1"/>
    <property type="molecule type" value="Genomic_DNA"/>
</dbReference>
<reference evidence="1 2" key="1">
    <citation type="submission" date="2016-07" db="EMBL/GenBank/DDBJ databases">
        <title>Pervasive Adenine N6-methylation of Active Genes in Fungi.</title>
        <authorList>
            <consortium name="DOE Joint Genome Institute"/>
            <person name="Mondo S.J."/>
            <person name="Dannebaum R.O."/>
            <person name="Kuo R.C."/>
            <person name="Labutti K."/>
            <person name="Haridas S."/>
            <person name="Kuo A."/>
            <person name="Salamov A."/>
            <person name="Ahrendt S.R."/>
            <person name="Lipzen A."/>
            <person name="Sullivan W."/>
            <person name="Andreopoulos W.B."/>
            <person name="Clum A."/>
            <person name="Lindquist E."/>
            <person name="Daum C."/>
            <person name="Ramamoorthy G.K."/>
            <person name="Gryganskyi A."/>
            <person name="Culley D."/>
            <person name="Magnuson J.K."/>
            <person name="James T.Y."/>
            <person name="O'Malley M.A."/>
            <person name="Stajich J.E."/>
            <person name="Spatafora J.W."/>
            <person name="Visel A."/>
            <person name="Grigoriev I.V."/>
        </authorList>
    </citation>
    <scope>NUCLEOTIDE SEQUENCE [LARGE SCALE GENOMIC DNA]</scope>
    <source>
        <strain evidence="1 2">NRRL 1336</strain>
    </source>
</reference>
<comment type="caution">
    <text evidence="1">The sequence shown here is derived from an EMBL/GenBank/DDBJ whole genome shotgun (WGS) entry which is preliminary data.</text>
</comment>
<proteinExistence type="predicted"/>
<gene>
    <name evidence="1" type="ORF">BCR42DRAFT_442830</name>
</gene>
<evidence type="ECO:0000313" key="1">
    <source>
        <dbReference type="EMBL" id="ORZ07120.1"/>
    </source>
</evidence>
<accession>A0A1X2I121</accession>
<dbReference type="AlphaFoldDB" id="A0A1X2I121"/>
<name>A0A1X2I121_9FUNG</name>
<organism evidence="1 2">
    <name type="scientific">Absidia repens</name>
    <dbReference type="NCBI Taxonomy" id="90262"/>
    <lineage>
        <taxon>Eukaryota</taxon>
        <taxon>Fungi</taxon>
        <taxon>Fungi incertae sedis</taxon>
        <taxon>Mucoromycota</taxon>
        <taxon>Mucoromycotina</taxon>
        <taxon>Mucoromycetes</taxon>
        <taxon>Mucorales</taxon>
        <taxon>Cunninghamellaceae</taxon>
        <taxon>Absidia</taxon>
    </lineage>
</organism>
<dbReference type="Proteomes" id="UP000193560">
    <property type="component" value="Unassembled WGS sequence"/>
</dbReference>
<keyword evidence="2" id="KW-1185">Reference proteome</keyword>